<proteinExistence type="predicted"/>
<comment type="caution">
    <text evidence="2">The sequence shown here is derived from an EMBL/GenBank/DDBJ whole genome shotgun (WGS) entry which is preliminary data.</text>
</comment>
<dbReference type="SUPFAM" id="SSF54928">
    <property type="entry name" value="RNA-binding domain, RBD"/>
    <property type="match status" value="1"/>
</dbReference>
<protein>
    <recommendedName>
        <fullName evidence="1">RRM domain-containing protein</fullName>
    </recommendedName>
</protein>
<accession>A0AAN5CGL5</accession>
<evidence type="ECO:0000313" key="2">
    <source>
        <dbReference type="EMBL" id="GMR43607.1"/>
    </source>
</evidence>
<name>A0AAN5CGL5_9BILA</name>
<evidence type="ECO:0000313" key="3">
    <source>
        <dbReference type="Proteomes" id="UP001328107"/>
    </source>
</evidence>
<evidence type="ECO:0000259" key="1">
    <source>
        <dbReference type="Pfam" id="PF00076"/>
    </source>
</evidence>
<feature type="domain" description="RRM" evidence="1">
    <location>
        <begin position="19"/>
        <end position="76"/>
    </location>
</feature>
<sequence>GMVLDYSPEAIEGRIFFDVPRNVRSDEIRALLEPFGPIIEFSIKSTFDGGRVAFAKLQSNDAADEAVYLLNPAILGSGLVRVRRAVYWARSR</sequence>
<dbReference type="InterPro" id="IPR000504">
    <property type="entry name" value="RRM_dom"/>
</dbReference>
<feature type="non-terminal residue" evidence="2">
    <location>
        <position position="1"/>
    </location>
</feature>
<dbReference type="InterPro" id="IPR012677">
    <property type="entry name" value="Nucleotide-bd_a/b_plait_sf"/>
</dbReference>
<keyword evidence="3" id="KW-1185">Reference proteome</keyword>
<dbReference type="InterPro" id="IPR035979">
    <property type="entry name" value="RBD_domain_sf"/>
</dbReference>
<gene>
    <name evidence="2" type="ORF">PMAYCL1PPCAC_13802</name>
</gene>
<dbReference type="Pfam" id="PF00076">
    <property type="entry name" value="RRM_1"/>
    <property type="match status" value="1"/>
</dbReference>
<dbReference type="GO" id="GO:0003723">
    <property type="term" value="F:RNA binding"/>
    <property type="evidence" value="ECO:0007669"/>
    <property type="project" value="InterPro"/>
</dbReference>
<dbReference type="Gene3D" id="3.30.70.330">
    <property type="match status" value="1"/>
</dbReference>
<dbReference type="Proteomes" id="UP001328107">
    <property type="component" value="Unassembled WGS sequence"/>
</dbReference>
<organism evidence="2 3">
    <name type="scientific">Pristionchus mayeri</name>
    <dbReference type="NCBI Taxonomy" id="1317129"/>
    <lineage>
        <taxon>Eukaryota</taxon>
        <taxon>Metazoa</taxon>
        <taxon>Ecdysozoa</taxon>
        <taxon>Nematoda</taxon>
        <taxon>Chromadorea</taxon>
        <taxon>Rhabditida</taxon>
        <taxon>Rhabditina</taxon>
        <taxon>Diplogasteromorpha</taxon>
        <taxon>Diplogasteroidea</taxon>
        <taxon>Neodiplogasteridae</taxon>
        <taxon>Pristionchus</taxon>
    </lineage>
</organism>
<dbReference type="AlphaFoldDB" id="A0AAN5CGL5"/>
<reference evidence="3" key="1">
    <citation type="submission" date="2022-10" db="EMBL/GenBank/DDBJ databases">
        <title>Genome assembly of Pristionchus species.</title>
        <authorList>
            <person name="Yoshida K."/>
            <person name="Sommer R.J."/>
        </authorList>
    </citation>
    <scope>NUCLEOTIDE SEQUENCE [LARGE SCALE GENOMIC DNA]</scope>
    <source>
        <strain evidence="3">RS5460</strain>
    </source>
</reference>
<dbReference type="EMBL" id="BTRK01000003">
    <property type="protein sequence ID" value="GMR43607.1"/>
    <property type="molecule type" value="Genomic_DNA"/>
</dbReference>